<evidence type="ECO:0000313" key="2">
    <source>
        <dbReference type="Proteomes" id="UP001499951"/>
    </source>
</evidence>
<evidence type="ECO:0000313" key="1">
    <source>
        <dbReference type="EMBL" id="GAA0573465.1"/>
    </source>
</evidence>
<keyword evidence="2" id="KW-1185">Reference proteome</keyword>
<protein>
    <submittedName>
        <fullName evidence="1">Uncharacterized protein</fullName>
    </submittedName>
</protein>
<reference evidence="2" key="1">
    <citation type="journal article" date="2019" name="Int. J. Syst. Evol. Microbiol.">
        <title>The Global Catalogue of Microorganisms (GCM) 10K type strain sequencing project: providing services to taxonomists for standard genome sequencing and annotation.</title>
        <authorList>
            <consortium name="The Broad Institute Genomics Platform"/>
            <consortium name="The Broad Institute Genome Sequencing Center for Infectious Disease"/>
            <person name="Wu L."/>
            <person name="Ma J."/>
        </authorList>
    </citation>
    <scope>NUCLEOTIDE SEQUENCE [LARGE SCALE GENOMIC DNA]</scope>
    <source>
        <strain evidence="2">JCM 15089</strain>
    </source>
</reference>
<dbReference type="EMBL" id="BAAADD010000005">
    <property type="protein sequence ID" value="GAA0573465.1"/>
    <property type="molecule type" value="Genomic_DNA"/>
</dbReference>
<comment type="caution">
    <text evidence="1">The sequence shown here is derived from an EMBL/GenBank/DDBJ whole genome shotgun (WGS) entry which is preliminary data.</text>
</comment>
<organism evidence="1 2">
    <name type="scientific">Rhizomicrobium electricum</name>
    <dbReference type="NCBI Taxonomy" id="480070"/>
    <lineage>
        <taxon>Bacteria</taxon>
        <taxon>Pseudomonadati</taxon>
        <taxon>Pseudomonadota</taxon>
        <taxon>Alphaproteobacteria</taxon>
        <taxon>Micropepsales</taxon>
        <taxon>Micropepsaceae</taxon>
        <taxon>Rhizomicrobium</taxon>
    </lineage>
</organism>
<gene>
    <name evidence="1" type="ORF">GCM10008942_22700</name>
</gene>
<dbReference type="Proteomes" id="UP001499951">
    <property type="component" value="Unassembled WGS sequence"/>
</dbReference>
<proteinExistence type="predicted"/>
<accession>A0ABP3PRI3</accession>
<sequence>MRGSAVRGALCFALSRSPGREICQSSESACSPGYDAGAQRTAAEFNVGTQETRWHNLSAARHLVWLKFAREMMPERPFVRNALSVCDGTPDEDKGAHGRPLPFELCLTGV</sequence>
<name>A0ABP3PRI3_9PROT</name>